<evidence type="ECO:0000313" key="2">
    <source>
        <dbReference type="Proteomes" id="UP001457282"/>
    </source>
</evidence>
<dbReference type="AlphaFoldDB" id="A0AAW1WW62"/>
<gene>
    <name evidence="1" type="ORF">M0R45_026140</name>
</gene>
<protein>
    <submittedName>
        <fullName evidence="1">Uncharacterized protein</fullName>
    </submittedName>
</protein>
<keyword evidence="2" id="KW-1185">Reference proteome</keyword>
<dbReference type="Proteomes" id="UP001457282">
    <property type="component" value="Unassembled WGS sequence"/>
</dbReference>
<dbReference type="EMBL" id="JBEDUW010000005">
    <property type="protein sequence ID" value="KAK9929030.1"/>
    <property type="molecule type" value="Genomic_DNA"/>
</dbReference>
<accession>A0AAW1WW62</accession>
<comment type="caution">
    <text evidence="1">The sequence shown here is derived from an EMBL/GenBank/DDBJ whole genome shotgun (WGS) entry which is preliminary data.</text>
</comment>
<name>A0AAW1WW62_RUBAR</name>
<organism evidence="1 2">
    <name type="scientific">Rubus argutus</name>
    <name type="common">Southern blackberry</name>
    <dbReference type="NCBI Taxonomy" id="59490"/>
    <lineage>
        <taxon>Eukaryota</taxon>
        <taxon>Viridiplantae</taxon>
        <taxon>Streptophyta</taxon>
        <taxon>Embryophyta</taxon>
        <taxon>Tracheophyta</taxon>
        <taxon>Spermatophyta</taxon>
        <taxon>Magnoliopsida</taxon>
        <taxon>eudicotyledons</taxon>
        <taxon>Gunneridae</taxon>
        <taxon>Pentapetalae</taxon>
        <taxon>rosids</taxon>
        <taxon>fabids</taxon>
        <taxon>Rosales</taxon>
        <taxon>Rosaceae</taxon>
        <taxon>Rosoideae</taxon>
        <taxon>Rosoideae incertae sedis</taxon>
        <taxon>Rubus</taxon>
    </lineage>
</organism>
<reference evidence="1 2" key="1">
    <citation type="journal article" date="2023" name="G3 (Bethesda)">
        <title>A chromosome-length genome assembly and annotation of blackberry (Rubus argutus, cv. 'Hillquist').</title>
        <authorList>
            <person name="Bruna T."/>
            <person name="Aryal R."/>
            <person name="Dudchenko O."/>
            <person name="Sargent D.J."/>
            <person name="Mead D."/>
            <person name="Buti M."/>
            <person name="Cavallini A."/>
            <person name="Hytonen T."/>
            <person name="Andres J."/>
            <person name="Pham M."/>
            <person name="Weisz D."/>
            <person name="Mascagni F."/>
            <person name="Usai G."/>
            <person name="Natali L."/>
            <person name="Bassil N."/>
            <person name="Fernandez G.E."/>
            <person name="Lomsadze A."/>
            <person name="Armour M."/>
            <person name="Olukolu B."/>
            <person name="Poorten T."/>
            <person name="Britton C."/>
            <person name="Davik J."/>
            <person name="Ashrafi H."/>
            <person name="Aiden E.L."/>
            <person name="Borodovsky M."/>
            <person name="Worthington M."/>
        </authorList>
    </citation>
    <scope>NUCLEOTIDE SEQUENCE [LARGE SCALE GENOMIC DNA]</scope>
    <source>
        <strain evidence="1">PI 553951</strain>
    </source>
</reference>
<proteinExistence type="predicted"/>
<sequence length="115" mass="13161">MVSCIYRYGDLEIWQSFAIEREKEAHGLIGEVDFGYLIMKGFGDGIVKSLCAGLWYSGLAWEIFSFGFGEIEGLIERCVLFWRNGCEFVFCREGMMEGFGDEHGLESWCLVTRSK</sequence>
<evidence type="ECO:0000313" key="1">
    <source>
        <dbReference type="EMBL" id="KAK9929030.1"/>
    </source>
</evidence>